<reference evidence="2 3" key="1">
    <citation type="submission" date="2015-12" db="EMBL/GenBank/DDBJ databases">
        <title>Draft genome sequence of Moniliophthora roreri, the causal agent of frosty pod rot of cacao.</title>
        <authorList>
            <person name="Aime M.C."/>
            <person name="Diaz-Valderrama J.R."/>
            <person name="Kijpornyongpan T."/>
            <person name="Phillips-Mora W."/>
        </authorList>
    </citation>
    <scope>NUCLEOTIDE SEQUENCE [LARGE SCALE GENOMIC DNA]</scope>
    <source>
        <strain evidence="2 3">MCA 2952</strain>
    </source>
</reference>
<protein>
    <submittedName>
        <fullName evidence="2">Uncharacterized protein</fullName>
    </submittedName>
</protein>
<dbReference type="InterPro" id="IPR046521">
    <property type="entry name" value="DUF6698"/>
</dbReference>
<evidence type="ECO:0000313" key="3">
    <source>
        <dbReference type="Proteomes" id="UP000054988"/>
    </source>
</evidence>
<proteinExistence type="predicted"/>
<dbReference type="AlphaFoldDB" id="A0A0W0FSH6"/>
<evidence type="ECO:0000256" key="1">
    <source>
        <dbReference type="SAM" id="MobiDB-lite"/>
    </source>
</evidence>
<gene>
    <name evidence="2" type="ORF">WG66_8203</name>
</gene>
<organism evidence="2 3">
    <name type="scientific">Moniliophthora roreri</name>
    <name type="common">Frosty pod rot fungus</name>
    <name type="synonym">Monilia roreri</name>
    <dbReference type="NCBI Taxonomy" id="221103"/>
    <lineage>
        <taxon>Eukaryota</taxon>
        <taxon>Fungi</taxon>
        <taxon>Dikarya</taxon>
        <taxon>Basidiomycota</taxon>
        <taxon>Agaricomycotina</taxon>
        <taxon>Agaricomycetes</taxon>
        <taxon>Agaricomycetidae</taxon>
        <taxon>Agaricales</taxon>
        <taxon>Marasmiineae</taxon>
        <taxon>Marasmiaceae</taxon>
        <taxon>Moniliophthora</taxon>
    </lineage>
</organism>
<accession>A0A0W0FSH6</accession>
<comment type="caution">
    <text evidence="2">The sequence shown here is derived from an EMBL/GenBank/DDBJ whole genome shotgun (WGS) entry which is preliminary data.</text>
</comment>
<dbReference type="EMBL" id="LATX01001700">
    <property type="protein sequence ID" value="KTB39222.1"/>
    <property type="molecule type" value="Genomic_DNA"/>
</dbReference>
<feature type="compositionally biased region" description="Low complexity" evidence="1">
    <location>
        <begin position="250"/>
        <end position="259"/>
    </location>
</feature>
<name>A0A0W0FSH6_MONRR</name>
<dbReference type="Proteomes" id="UP000054988">
    <property type="component" value="Unassembled WGS sequence"/>
</dbReference>
<sequence length="273" mass="29635">MANGKLSFFHTSLACYCSARKADTGKAKAEIRLIPSNPGINWNDHDLIPYLDPKTKFGRGVQHSSIAPLLCTASFIDKFKSVDANVRLAYMTRVSLYMLLIFSSKIIRLESFILASSKVICWSTILVKPTAALELSEAIGGDGGNTVRDGINTVTIESITYIACQVFFMLMTHNTWSHTVGGFNLFSFYHNIISIFKAGHPKWQEDTLDWWNMEVLQLADSIGNEPKEGSDMALALAQAGAKATEAEAAAAAEANVAAANPTPSDPAHSTQAT</sequence>
<evidence type="ECO:0000313" key="2">
    <source>
        <dbReference type="EMBL" id="KTB39222.1"/>
    </source>
</evidence>
<dbReference type="Pfam" id="PF20414">
    <property type="entry name" value="DUF6698"/>
    <property type="match status" value="1"/>
</dbReference>
<feature type="region of interest" description="Disordered" evidence="1">
    <location>
        <begin position="250"/>
        <end position="273"/>
    </location>
</feature>